<dbReference type="InterPro" id="IPR006612">
    <property type="entry name" value="THAP_Znf"/>
</dbReference>
<feature type="region of interest" description="Disordered" evidence="6">
    <location>
        <begin position="201"/>
        <end position="290"/>
    </location>
</feature>
<dbReference type="Gene3D" id="3.40.1800.20">
    <property type="match status" value="1"/>
</dbReference>
<evidence type="ECO:0000256" key="3">
    <source>
        <dbReference type="ARBA" id="ARBA00022833"/>
    </source>
</evidence>
<dbReference type="Proteomes" id="UP001152799">
    <property type="component" value="Chromosome 4"/>
</dbReference>
<evidence type="ECO:0000313" key="9">
    <source>
        <dbReference type="Proteomes" id="UP001152799"/>
    </source>
</evidence>
<evidence type="ECO:0000313" key="8">
    <source>
        <dbReference type="EMBL" id="CAG9767050.1"/>
    </source>
</evidence>
<gene>
    <name evidence="8" type="ORF">CEUTPL_LOCUS7617</name>
</gene>
<protein>
    <recommendedName>
        <fullName evidence="7">ZAD domain-containing protein</fullName>
    </recommendedName>
</protein>
<keyword evidence="9" id="KW-1185">Reference proteome</keyword>
<sequence length="1019" mass="118411">MSKTCFVPDCSATAGVLFPKNDELKLKWLRILGLEHTSPNPRSFICLDHFQPNGQLQLQAFKTRKSSDIEKVEETFAPKSNPVQAPKLVTTKSEGQDLKKPTQLQNSEAFPKFEQMCRLCMVESSQVTENVSSKIDGTRTIAEVIGICLYPLKVLPNDKHSKKICTNCLQFLKEYYDFYEMCIEMDAIQCNLIEKFSDEDSTNSAYSSEEEYLHEERLSDYEQDAKEQSNNGQKVVNGQLDEDKSTAPKDKYDKDKDDLLKVLEGKEDNEPTKINKANNIEPTPSKSLNKKIDSIEMADETEFSNNDEEFPKTDSEEFVENIIIEMVAEEEINEPTTSKLPNSNNSKSIKRKRSDDNSIGVKKHTLKNETLTLPSCIKLEVKKPYKSTLGTFKSERIQYIFDSKYILAAGYLYDVRLMKNNMRRLKCIVNKCPGIARQRLIHSNKFDPNIEVVAAHNHNIPTGMERKKQMFFHILNSKMQSDKNFNFHLFYERTCELDKNISQILPLRQVVNTICKQAPTPLPPLLRCFNDFYTFIENDEFFRIHFTSNHVQFYQTKCESEDGGKAVIFGNLNVINDFSHSNLMYVDSSFVIDSQDFAYQLVTVLLWINDTFYPIFYAIINMRSLEIYNKIFTLLYNDMAPKLRPAEIVTDYEANLYYALGYTYMESSIGGSIFYFTQNIYKRLCSLNLARELEVNTNLRMIYNKIIMLPLLPEEDILDGLKNVEKQAAQLDLQHLTKDLFEQIYEEWIKKVTPALFCVYRLNSRIDENVIAPFKKLRDLIMLSKPKGARTLPAPSILTIIEKLLDLEKHVRETFASSSQTNLFKDVSSTQKKMILKGWIYWENDPKRNIDDFYMKILGYIKCMENQLWIWGFYRFNVIELDVLIDANNFTPPIDEDVKNQYEPESEDQTNYLPAYNEDLKIQNASEDQVIEGSLENVPEQLEAEYYRDQEIIEEYYIEEGGVIRKFTNEQCTENFIEELTTDELGAAQQLLEPKIEETPQVTDESDQNIEPMYNFIYQ</sequence>
<keyword evidence="1 5" id="KW-0479">Metal-binding</keyword>
<evidence type="ECO:0000256" key="4">
    <source>
        <dbReference type="ARBA" id="ARBA00023125"/>
    </source>
</evidence>
<feature type="binding site" evidence="5">
    <location>
        <position position="120"/>
    </location>
    <ligand>
        <name>Zn(2+)</name>
        <dbReference type="ChEBI" id="CHEBI:29105"/>
    </ligand>
</feature>
<feature type="compositionally biased region" description="Basic and acidic residues" evidence="6">
    <location>
        <begin position="214"/>
        <end position="227"/>
    </location>
</feature>
<keyword evidence="3 5" id="KW-0862">Zinc</keyword>
<evidence type="ECO:0000259" key="7">
    <source>
        <dbReference type="PROSITE" id="PS51915"/>
    </source>
</evidence>
<evidence type="ECO:0000256" key="5">
    <source>
        <dbReference type="PROSITE-ProRule" id="PRU01263"/>
    </source>
</evidence>
<feature type="binding site" evidence="5">
    <location>
        <position position="165"/>
    </location>
    <ligand>
        <name>Zn(2+)</name>
        <dbReference type="ChEBI" id="CHEBI:29105"/>
    </ligand>
</feature>
<evidence type="ECO:0000256" key="1">
    <source>
        <dbReference type="ARBA" id="ARBA00022723"/>
    </source>
</evidence>
<keyword evidence="2 5" id="KW-0863">Zinc-finger</keyword>
<dbReference type="PROSITE" id="PS51915">
    <property type="entry name" value="ZAD"/>
    <property type="match status" value="1"/>
</dbReference>
<dbReference type="SMART" id="SM00868">
    <property type="entry name" value="zf-AD"/>
    <property type="match status" value="1"/>
</dbReference>
<feature type="compositionally biased region" description="Basic and acidic residues" evidence="6">
    <location>
        <begin position="241"/>
        <end position="273"/>
    </location>
</feature>
<name>A0A9N9MPP5_9CUCU</name>
<dbReference type="EMBL" id="OU892280">
    <property type="protein sequence ID" value="CAG9767050.1"/>
    <property type="molecule type" value="Genomic_DNA"/>
</dbReference>
<dbReference type="InterPro" id="IPR012934">
    <property type="entry name" value="Znf_AD"/>
</dbReference>
<feature type="domain" description="ZAD" evidence="7">
    <location>
        <begin position="115"/>
        <end position="192"/>
    </location>
</feature>
<feature type="compositionally biased region" description="Polar residues" evidence="6">
    <location>
        <begin position="275"/>
        <end position="287"/>
    </location>
</feature>
<feature type="region of interest" description="Disordered" evidence="6">
    <location>
        <begin position="330"/>
        <end position="361"/>
    </location>
</feature>
<evidence type="ECO:0000256" key="2">
    <source>
        <dbReference type="ARBA" id="ARBA00022771"/>
    </source>
</evidence>
<accession>A0A9N9MPP5</accession>
<organism evidence="8 9">
    <name type="scientific">Ceutorhynchus assimilis</name>
    <name type="common">cabbage seed weevil</name>
    <dbReference type="NCBI Taxonomy" id="467358"/>
    <lineage>
        <taxon>Eukaryota</taxon>
        <taxon>Metazoa</taxon>
        <taxon>Ecdysozoa</taxon>
        <taxon>Arthropoda</taxon>
        <taxon>Hexapoda</taxon>
        <taxon>Insecta</taxon>
        <taxon>Pterygota</taxon>
        <taxon>Neoptera</taxon>
        <taxon>Endopterygota</taxon>
        <taxon>Coleoptera</taxon>
        <taxon>Polyphaga</taxon>
        <taxon>Cucujiformia</taxon>
        <taxon>Curculionidae</taxon>
        <taxon>Ceutorhynchinae</taxon>
        <taxon>Ceutorhynchus</taxon>
    </lineage>
</organism>
<reference evidence="8" key="1">
    <citation type="submission" date="2022-01" db="EMBL/GenBank/DDBJ databases">
        <authorList>
            <person name="King R."/>
        </authorList>
    </citation>
    <scope>NUCLEOTIDE SEQUENCE</scope>
</reference>
<dbReference type="GO" id="GO:0008270">
    <property type="term" value="F:zinc ion binding"/>
    <property type="evidence" value="ECO:0007669"/>
    <property type="project" value="UniProtKB-UniRule"/>
</dbReference>
<dbReference type="AlphaFoldDB" id="A0A9N9MPP5"/>
<dbReference type="Pfam" id="PF07776">
    <property type="entry name" value="zf-AD"/>
    <property type="match status" value="1"/>
</dbReference>
<dbReference type="OrthoDB" id="90756at2759"/>
<feature type="binding site" evidence="5">
    <location>
        <position position="168"/>
    </location>
    <ligand>
        <name>Zn(2+)</name>
        <dbReference type="ChEBI" id="CHEBI:29105"/>
    </ligand>
</feature>
<evidence type="ECO:0000256" key="6">
    <source>
        <dbReference type="SAM" id="MobiDB-lite"/>
    </source>
</evidence>
<keyword evidence="4" id="KW-0238">DNA-binding</keyword>
<dbReference type="GO" id="GO:0003677">
    <property type="term" value="F:DNA binding"/>
    <property type="evidence" value="ECO:0007669"/>
    <property type="project" value="UniProtKB-KW"/>
</dbReference>
<feature type="binding site" evidence="5">
    <location>
        <position position="117"/>
    </location>
    <ligand>
        <name>Zn(2+)</name>
        <dbReference type="ChEBI" id="CHEBI:29105"/>
    </ligand>
</feature>
<dbReference type="GO" id="GO:0005634">
    <property type="term" value="C:nucleus"/>
    <property type="evidence" value="ECO:0007669"/>
    <property type="project" value="InterPro"/>
</dbReference>
<proteinExistence type="predicted"/>
<dbReference type="SUPFAM" id="SSF57716">
    <property type="entry name" value="Glucocorticoid receptor-like (DNA-binding domain)"/>
    <property type="match status" value="2"/>
</dbReference>
<dbReference type="Pfam" id="PF05485">
    <property type="entry name" value="THAP"/>
    <property type="match status" value="1"/>
</dbReference>